<reference evidence="2 3" key="1">
    <citation type="submission" date="2018-06" db="EMBL/GenBank/DDBJ databases">
        <authorList>
            <consortium name="Pathogen Informatics"/>
            <person name="Doyle S."/>
        </authorList>
    </citation>
    <scope>NUCLEOTIDE SEQUENCE [LARGE SCALE GENOMIC DNA]</scope>
    <source>
        <strain evidence="2 3">NCTC13336</strain>
    </source>
</reference>
<dbReference type="OrthoDB" id="5676847at2"/>
<name>A0A377R3Q4_9NEIS</name>
<dbReference type="InterPro" id="IPR014926">
    <property type="entry name" value="Phage_D3112_Orf24"/>
</dbReference>
<protein>
    <submittedName>
        <fullName evidence="2">Protein of uncharacterized function (DUF1804)</fullName>
    </submittedName>
</protein>
<dbReference type="RefSeq" id="WP_115307187.1">
    <property type="nucleotide sequence ID" value="NZ_CP091517.1"/>
</dbReference>
<proteinExistence type="predicted"/>
<sequence length="162" mass="17843">MHDKDTYTRLRRLYINGATLDEAAAECGMGLRTAERRKAEARDSGDNWDMARAAATLTGAETVAQSILRGMMRQYEQAAGDLEADTSLSAVERVDALATLADALVKTVAANKRLMPETSELATALKVLEMLYAFVREKHPAHLPAFAEIIEPFGAQLEREFK</sequence>
<evidence type="ECO:0000313" key="1">
    <source>
        <dbReference type="EMBL" id="STQ99835.1"/>
    </source>
</evidence>
<dbReference type="Proteomes" id="UP000254293">
    <property type="component" value="Unassembled WGS sequence"/>
</dbReference>
<dbReference type="EMBL" id="UGJJ01000001">
    <property type="protein sequence ID" value="STQ99835.1"/>
    <property type="molecule type" value="Genomic_DNA"/>
</dbReference>
<keyword evidence="3" id="KW-1185">Reference proteome</keyword>
<organism evidence="2 3">
    <name type="scientific">Kingella potus</name>
    <dbReference type="NCBI Taxonomy" id="265175"/>
    <lineage>
        <taxon>Bacteria</taxon>
        <taxon>Pseudomonadati</taxon>
        <taxon>Pseudomonadota</taxon>
        <taxon>Betaproteobacteria</taxon>
        <taxon>Neisseriales</taxon>
        <taxon>Neisseriaceae</taxon>
        <taxon>Kingella</taxon>
    </lineage>
</organism>
<dbReference type="Pfam" id="PF08822">
    <property type="entry name" value="DUF1804"/>
    <property type="match status" value="1"/>
</dbReference>
<dbReference type="AlphaFoldDB" id="A0A377R3Q4"/>
<evidence type="ECO:0000313" key="2">
    <source>
        <dbReference type="EMBL" id="STR03417.1"/>
    </source>
</evidence>
<dbReference type="EMBL" id="UGJJ01000004">
    <property type="protein sequence ID" value="STR03417.1"/>
    <property type="molecule type" value="Genomic_DNA"/>
</dbReference>
<gene>
    <name evidence="1" type="ORF">NCTC13336_00021</name>
    <name evidence="2" type="ORF">NCTC13336_02344</name>
</gene>
<evidence type="ECO:0000313" key="3">
    <source>
        <dbReference type="Proteomes" id="UP000254293"/>
    </source>
</evidence>
<accession>A0A377R3Q4</accession>